<evidence type="ECO:0000256" key="2">
    <source>
        <dbReference type="ARBA" id="ARBA00005885"/>
    </source>
</evidence>
<keyword evidence="9" id="KW-1185">Reference proteome</keyword>
<feature type="coiled-coil region" evidence="5">
    <location>
        <begin position="678"/>
        <end position="721"/>
    </location>
</feature>
<evidence type="ECO:0000259" key="7">
    <source>
        <dbReference type="Pfam" id="PF06886"/>
    </source>
</evidence>
<feature type="compositionally biased region" description="Polar residues" evidence="6">
    <location>
        <begin position="269"/>
        <end position="280"/>
    </location>
</feature>
<protein>
    <recommendedName>
        <fullName evidence="7">TPX2 C-terminal domain-containing protein</fullName>
    </recommendedName>
</protein>
<reference evidence="8 9" key="1">
    <citation type="submission" date="2023-03" db="EMBL/GenBank/DDBJ databases">
        <title>High recombination rates correlate with genetic variation in Cardiocondyla obscurior ants.</title>
        <authorList>
            <person name="Errbii M."/>
        </authorList>
    </citation>
    <scope>NUCLEOTIDE SEQUENCE [LARGE SCALE GENOMIC DNA]</scope>
    <source>
        <strain evidence="8">Alpha-2009</strain>
        <tissue evidence="8">Whole body</tissue>
    </source>
</reference>
<dbReference type="InterPro" id="IPR009675">
    <property type="entry name" value="TPX2_fam"/>
</dbReference>
<feature type="region of interest" description="Disordered" evidence="6">
    <location>
        <begin position="416"/>
        <end position="444"/>
    </location>
</feature>
<dbReference type="PANTHER" id="PTHR14326:SF44">
    <property type="entry name" value="TARGETING PROTEIN FOR XKLP2"/>
    <property type="match status" value="1"/>
</dbReference>
<dbReference type="GO" id="GO:0005819">
    <property type="term" value="C:spindle"/>
    <property type="evidence" value="ECO:0007669"/>
    <property type="project" value="InterPro"/>
</dbReference>
<comment type="caution">
    <text evidence="8">The sequence shown here is derived from an EMBL/GenBank/DDBJ whole genome shotgun (WGS) entry which is preliminary data.</text>
</comment>
<accession>A0AAW2GHV0</accession>
<evidence type="ECO:0000256" key="3">
    <source>
        <dbReference type="ARBA" id="ARBA00022490"/>
    </source>
</evidence>
<evidence type="ECO:0000256" key="5">
    <source>
        <dbReference type="SAM" id="Coils"/>
    </source>
</evidence>
<gene>
    <name evidence="8" type="ORF">PUN28_005433</name>
</gene>
<keyword evidence="3" id="KW-0963">Cytoplasm</keyword>
<evidence type="ECO:0000256" key="4">
    <source>
        <dbReference type="ARBA" id="ARBA00023212"/>
    </source>
</evidence>
<feature type="region of interest" description="Disordered" evidence="6">
    <location>
        <begin position="516"/>
        <end position="548"/>
    </location>
</feature>
<dbReference type="EMBL" id="JADYXP020000004">
    <property type="protein sequence ID" value="KAL0127148.1"/>
    <property type="molecule type" value="Genomic_DNA"/>
</dbReference>
<keyword evidence="4" id="KW-0206">Cytoskeleton</keyword>
<dbReference type="GO" id="GO:0005874">
    <property type="term" value="C:microtubule"/>
    <property type="evidence" value="ECO:0007669"/>
    <property type="project" value="InterPro"/>
</dbReference>
<dbReference type="GO" id="GO:0060236">
    <property type="term" value="P:regulation of mitotic spindle organization"/>
    <property type="evidence" value="ECO:0007669"/>
    <property type="project" value="InterPro"/>
</dbReference>
<name>A0AAW2GHV0_9HYME</name>
<keyword evidence="5" id="KW-0175">Coiled coil</keyword>
<comment type="subcellular location">
    <subcellularLocation>
        <location evidence="1">Cytoplasm</location>
        <location evidence="1">Cytoskeleton</location>
    </subcellularLocation>
</comment>
<evidence type="ECO:0000256" key="1">
    <source>
        <dbReference type="ARBA" id="ARBA00004245"/>
    </source>
</evidence>
<dbReference type="AlphaFoldDB" id="A0AAW2GHV0"/>
<feature type="compositionally biased region" description="Polar residues" evidence="6">
    <location>
        <begin position="416"/>
        <end position="439"/>
    </location>
</feature>
<feature type="region of interest" description="Disordered" evidence="6">
    <location>
        <begin position="221"/>
        <end position="286"/>
    </location>
</feature>
<comment type="similarity">
    <text evidence="2">Belongs to the TPX2 family.</text>
</comment>
<dbReference type="PANTHER" id="PTHR14326">
    <property type="entry name" value="TARGETING PROTEIN FOR XKLP2"/>
    <property type="match status" value="1"/>
</dbReference>
<feature type="compositionally biased region" description="Basic and acidic residues" evidence="6">
    <location>
        <begin position="251"/>
        <end position="268"/>
    </location>
</feature>
<sequence>MDDLELHAPQWVDFTTTDSPIQAQDFFEKSHKLHERIEDFDETITNNTESFQSMLQVDVASTSTKVQDELNIIKSTPIKVISPNHSKKEVLETTYDQLLSNAMRNLELGKKPKIVQESVNQESNAFKTPNVSKITKLSKSISCHSVPNKCVKSLQDSGTKSMKMNSTVVANQNKSKTMKEKSVNQVLFKEHEIIQNDTAKRLNENKQPNEDTDVKKYYEEDNDKHENGIEELNGTNDEKHNEENINQLQNESEKSTDSDKKPKEEDNQNVHATINKSNRSYARPPCKNTVLTWHNHRPSLQKQKMPVNKKYVSLAEAVSRFQNETPERFRTKSSKLNNTIIPLNMTKSMQNRLKPTIPISPALLSKTRARPVTVLSREEREKLEMEEMKKYQIKANPIPPNVLRQSRMVAKITAKKSTTVAGNSTQSNEKANATNVSKSQLHHRNKVSTVSKGIVGEVLETDPSGFVVEQEEMTFFGVPKDTGVTKNVTRVKPFSFEERNKNLQMKKEQRLKNLQEENKVKSEFHARPVPNFSKPPTPPAKLPQQQGQNTKKIVLPCPFSFDDRNKKALERKEQLVKQVLEEGKQARVFRANPVPTFKPVMVRGRSKELLLAKDKNMANEHMENQENKEPNIDFSKKKEQDSVPKLKAGLYAADKQKAPSKIYSFKLNTDKRAKERYEFNEKMKRKEMEEEIKRLEAEKMKVESEKEMKAKLRKLAEVKARPMPVYKPPVIMKATKSLTNPQSPAFASKLRSK</sequence>
<evidence type="ECO:0000313" key="8">
    <source>
        <dbReference type="EMBL" id="KAL0127148.1"/>
    </source>
</evidence>
<feature type="compositionally biased region" description="Basic and acidic residues" evidence="6">
    <location>
        <begin position="516"/>
        <end position="526"/>
    </location>
</feature>
<dbReference type="Proteomes" id="UP001430953">
    <property type="component" value="Unassembled WGS sequence"/>
</dbReference>
<dbReference type="InterPro" id="IPR027329">
    <property type="entry name" value="TPX2_C"/>
</dbReference>
<feature type="domain" description="TPX2 C-terminal" evidence="7">
    <location>
        <begin position="665"/>
        <end position="739"/>
    </location>
</feature>
<dbReference type="Pfam" id="PF06886">
    <property type="entry name" value="TPX2"/>
    <property type="match status" value="2"/>
</dbReference>
<organism evidence="8 9">
    <name type="scientific">Cardiocondyla obscurior</name>
    <dbReference type="NCBI Taxonomy" id="286306"/>
    <lineage>
        <taxon>Eukaryota</taxon>
        <taxon>Metazoa</taxon>
        <taxon>Ecdysozoa</taxon>
        <taxon>Arthropoda</taxon>
        <taxon>Hexapoda</taxon>
        <taxon>Insecta</taxon>
        <taxon>Pterygota</taxon>
        <taxon>Neoptera</taxon>
        <taxon>Endopterygota</taxon>
        <taxon>Hymenoptera</taxon>
        <taxon>Apocrita</taxon>
        <taxon>Aculeata</taxon>
        <taxon>Formicoidea</taxon>
        <taxon>Formicidae</taxon>
        <taxon>Myrmicinae</taxon>
        <taxon>Cardiocondyla</taxon>
    </lineage>
</organism>
<proteinExistence type="inferred from homology"/>
<evidence type="ECO:0000256" key="6">
    <source>
        <dbReference type="SAM" id="MobiDB-lite"/>
    </source>
</evidence>
<feature type="domain" description="TPX2 C-terminal" evidence="7">
    <location>
        <begin position="498"/>
        <end position="543"/>
    </location>
</feature>
<evidence type="ECO:0000313" key="9">
    <source>
        <dbReference type="Proteomes" id="UP001430953"/>
    </source>
</evidence>